<dbReference type="AlphaFoldDB" id="A0A0A3YNG2"/>
<sequence>MTPALVLALAMQCAPTIHPDTVLDVMRVESGFNQYAIGIVGQKGLFPSSPGDALAWVQRLQSQGKNYSIGLMQINKSNFSRYGVTPEQLLNPCTNLSVFEKILTDCYRRGSTLKRALSCYYSGNFSTGQKPEKNFSQTSYVQRIGYAPPTGGYVVPSTKSEQHAPTPEKEPAPSVRWPTKIVRGDLISPGAKASQPEIPVYYPAQIVRGAFITPTEETKE</sequence>
<dbReference type="EMBL" id="JRUQ01000080">
    <property type="protein sequence ID" value="KGT87014.1"/>
    <property type="molecule type" value="Genomic_DNA"/>
</dbReference>
<protein>
    <submittedName>
        <fullName evidence="2">TriA protein</fullName>
    </submittedName>
</protein>
<dbReference type="Pfam" id="PF01464">
    <property type="entry name" value="SLT"/>
    <property type="match status" value="1"/>
</dbReference>
<comment type="caution">
    <text evidence="2">The sequence shown here is derived from an EMBL/GenBank/DDBJ whole genome shotgun (WGS) entry which is preliminary data.</text>
</comment>
<reference evidence="2 3" key="1">
    <citation type="submission" date="2014-10" db="EMBL/GenBank/DDBJ databases">
        <title>Genome sequence of Erwinia typographi M043b.</title>
        <authorList>
            <person name="Chan K.-G."/>
            <person name="Tan W.-S."/>
        </authorList>
    </citation>
    <scope>NUCLEOTIDE SEQUENCE [LARGE SCALE GENOMIC DNA]</scope>
    <source>
        <strain evidence="2 3">M043b</strain>
    </source>
</reference>
<dbReference type="eggNOG" id="COG0741">
    <property type="taxonomic scope" value="Bacteria"/>
</dbReference>
<dbReference type="Proteomes" id="UP000030351">
    <property type="component" value="Unassembled WGS sequence"/>
</dbReference>
<dbReference type="CDD" id="cd16892">
    <property type="entry name" value="LT_VirB1-like"/>
    <property type="match status" value="1"/>
</dbReference>
<organism evidence="2 3">
    <name type="scientific">Erwinia typographi</name>
    <dbReference type="NCBI Taxonomy" id="371042"/>
    <lineage>
        <taxon>Bacteria</taxon>
        <taxon>Pseudomonadati</taxon>
        <taxon>Pseudomonadota</taxon>
        <taxon>Gammaproteobacteria</taxon>
        <taxon>Enterobacterales</taxon>
        <taxon>Erwiniaceae</taxon>
        <taxon>Erwinia</taxon>
    </lineage>
</organism>
<dbReference type="STRING" id="371042.NG99_24360"/>
<dbReference type="InterPro" id="IPR008258">
    <property type="entry name" value="Transglycosylase_SLT_dom_1"/>
</dbReference>
<dbReference type="RefSeq" id="WP_034898755.1">
    <property type="nucleotide sequence ID" value="NZ_JRUQ01000080.1"/>
</dbReference>
<proteinExistence type="predicted"/>
<accession>A0A0A3YNG2</accession>
<evidence type="ECO:0000259" key="1">
    <source>
        <dbReference type="Pfam" id="PF01464"/>
    </source>
</evidence>
<evidence type="ECO:0000313" key="3">
    <source>
        <dbReference type="Proteomes" id="UP000030351"/>
    </source>
</evidence>
<keyword evidence="3" id="KW-1185">Reference proteome</keyword>
<gene>
    <name evidence="2" type="ORF">NG99_24360</name>
</gene>
<name>A0A0A3YNG2_9GAMM</name>
<dbReference type="Gene3D" id="1.10.530.10">
    <property type="match status" value="1"/>
</dbReference>
<feature type="domain" description="Transglycosylase SLT" evidence="1">
    <location>
        <begin position="11"/>
        <end position="136"/>
    </location>
</feature>
<evidence type="ECO:0000313" key="2">
    <source>
        <dbReference type="EMBL" id="KGT87014.1"/>
    </source>
</evidence>
<dbReference type="InterPro" id="IPR023346">
    <property type="entry name" value="Lysozyme-like_dom_sf"/>
</dbReference>
<dbReference type="SUPFAM" id="SSF53955">
    <property type="entry name" value="Lysozyme-like"/>
    <property type="match status" value="1"/>
</dbReference>